<dbReference type="AlphaFoldDB" id="A0A2X4UTC5"/>
<accession>A0A2X4UTC5</accession>
<keyword evidence="2" id="KW-1185">Reference proteome</keyword>
<protein>
    <recommendedName>
        <fullName evidence="3">KWG Leptospira</fullName>
    </recommendedName>
</protein>
<gene>
    <name evidence="1" type="ORF">NCTC12151_02287</name>
</gene>
<dbReference type="RefSeq" id="WP_197708819.1">
    <property type="nucleotide sequence ID" value="NZ_LR698987.1"/>
</dbReference>
<name>A0A2X4UTC5_9GAMM</name>
<sequence>MKKYLNAALFALLLSGCDGESQPKDGDYLIDDIRVEFDNSNEKDDAEGRMSLQQGIAESIGKVKDDIYFHITPAEVSYYTVDGKRIESVKDGRIQINDGWVTVKTDGKGVIQLVSDKEMTCGFYDCVITMTLKSVDEKTPELVSMKQRFEQQEKAYQERLLKEKETFNRAPMKDFPGILFSPYGRFNIKLPVDVYDTLSLRNSGIYVRKMEGLLIDLNNEDTSIYRFNNRQNNINAELFVVSAKKNDFNLTSWLSRQSDVLFQSENGAVYYNQHGAMEVFYFQYDESIQRYFIGLANVQTVEAAVQVFSILRTMDERYRGKNVVTMDDLSLSQSALEKKYQAKVSDYFNVADVHQAIWQSVDQILEKPYRFIERGDSMTSVRVKYPSETFEKSVYIELYGQPIAKLTADSQKRNPKGKLVGNVFTYGDEEGKDYDYYVDVGDGLTLKLTVPYESGNVLERMLFLHVFRQLDLTKFPVISPEERKNLFKYSQKRYASSEPDDRHFALYEGLIDRQGNLIVANPKDGYFEFSETPPFIVGTKWKQINQQGTYRRTPEGFIFDENGKLLLHTAAFEEIVEQHLAIAGDKGKLGIYDLKAQKWLLAPSHSQLSWKDGVFLASDIKEVESGGITSVDYLRDYLFDKEGRLLAQGKRIEEVNGRNRLIVASESGSVSLIDRQGNVLFSHQGSELQYIPDIDAYALTLGDYDSKERKLGIVSEMGETIIPMEYEHYRVVEGYLQLWSMDFKQSTLFELDKVRHWRENQPLKGEPLTQ</sequence>
<evidence type="ECO:0000313" key="2">
    <source>
        <dbReference type="Proteomes" id="UP000249005"/>
    </source>
</evidence>
<organism evidence="1 2">
    <name type="scientific">Leminorella richardii</name>
    <dbReference type="NCBI Taxonomy" id="158841"/>
    <lineage>
        <taxon>Bacteria</taxon>
        <taxon>Pseudomonadati</taxon>
        <taxon>Pseudomonadota</taxon>
        <taxon>Gammaproteobacteria</taxon>
        <taxon>Enterobacterales</taxon>
        <taxon>Budviciaceae</taxon>
        <taxon>Leminorella</taxon>
    </lineage>
</organism>
<proteinExistence type="predicted"/>
<evidence type="ECO:0008006" key="3">
    <source>
        <dbReference type="Google" id="ProtNLM"/>
    </source>
</evidence>
<evidence type="ECO:0000313" key="1">
    <source>
        <dbReference type="EMBL" id="SQI41709.1"/>
    </source>
</evidence>
<dbReference type="KEGG" id="lri:NCTC12151_02287"/>
<dbReference type="PROSITE" id="PS51257">
    <property type="entry name" value="PROKAR_LIPOPROTEIN"/>
    <property type="match status" value="1"/>
</dbReference>
<dbReference type="EMBL" id="LS483470">
    <property type="protein sequence ID" value="SQI41709.1"/>
    <property type="molecule type" value="Genomic_DNA"/>
</dbReference>
<reference evidence="1 2" key="1">
    <citation type="submission" date="2018-06" db="EMBL/GenBank/DDBJ databases">
        <authorList>
            <consortium name="Pathogen Informatics"/>
            <person name="Doyle S."/>
        </authorList>
    </citation>
    <scope>NUCLEOTIDE SEQUENCE [LARGE SCALE GENOMIC DNA]</scope>
    <source>
        <strain evidence="1 2">NCTC12151</strain>
    </source>
</reference>
<dbReference type="Proteomes" id="UP000249005">
    <property type="component" value="Chromosome 1"/>
</dbReference>